<dbReference type="AlphaFoldDB" id="A0A918ECK8"/>
<proteinExistence type="predicted"/>
<accession>A0A918ECK8</accession>
<dbReference type="InterPro" id="IPR014465">
    <property type="entry name" value="UCP012622"/>
</dbReference>
<dbReference type="InterPro" id="IPR007295">
    <property type="entry name" value="DUF402"/>
</dbReference>
<comment type="caution">
    <text evidence="2">The sequence shown here is derived from an EMBL/GenBank/DDBJ whole genome shotgun (WGS) entry which is preliminary data.</text>
</comment>
<feature type="domain" description="DUF402" evidence="1">
    <location>
        <begin position="35"/>
        <end position="163"/>
    </location>
</feature>
<dbReference type="SUPFAM" id="SSF159234">
    <property type="entry name" value="FomD-like"/>
    <property type="match status" value="1"/>
</dbReference>
<name>A0A918ECK8_9PSEU</name>
<evidence type="ECO:0000259" key="1">
    <source>
        <dbReference type="Pfam" id="PF04167"/>
    </source>
</evidence>
<reference evidence="2" key="1">
    <citation type="journal article" date="2014" name="Int. J. Syst. Evol. Microbiol.">
        <title>Complete genome sequence of Corynebacterium casei LMG S-19264T (=DSM 44701T), isolated from a smear-ripened cheese.</title>
        <authorList>
            <consortium name="US DOE Joint Genome Institute (JGI-PGF)"/>
            <person name="Walter F."/>
            <person name="Albersmeier A."/>
            <person name="Kalinowski J."/>
            <person name="Ruckert C."/>
        </authorList>
    </citation>
    <scope>NUCLEOTIDE SEQUENCE</scope>
    <source>
        <strain evidence="2">JCM 3313</strain>
    </source>
</reference>
<dbReference type="EMBL" id="BMRG01000003">
    <property type="protein sequence ID" value="GGP50501.1"/>
    <property type="molecule type" value="Genomic_DNA"/>
</dbReference>
<protein>
    <recommendedName>
        <fullName evidence="1">DUF402 domain-containing protein</fullName>
    </recommendedName>
</protein>
<dbReference type="InterPro" id="IPR035930">
    <property type="entry name" value="FomD-like_sf"/>
</dbReference>
<organism evidence="2 3">
    <name type="scientific">Saccharothrix coeruleofusca</name>
    <dbReference type="NCBI Taxonomy" id="33919"/>
    <lineage>
        <taxon>Bacteria</taxon>
        <taxon>Bacillati</taxon>
        <taxon>Actinomycetota</taxon>
        <taxon>Actinomycetes</taxon>
        <taxon>Pseudonocardiales</taxon>
        <taxon>Pseudonocardiaceae</taxon>
        <taxon>Saccharothrix</taxon>
    </lineage>
</organism>
<reference evidence="2" key="2">
    <citation type="submission" date="2020-09" db="EMBL/GenBank/DDBJ databases">
        <authorList>
            <person name="Sun Q."/>
            <person name="Ohkuma M."/>
        </authorList>
    </citation>
    <scope>NUCLEOTIDE SEQUENCE</scope>
    <source>
        <strain evidence="2">JCM 3313</strain>
    </source>
</reference>
<gene>
    <name evidence="2" type="ORF">GCM10010185_23460</name>
</gene>
<dbReference type="Gene3D" id="2.40.380.10">
    <property type="entry name" value="FomD-like"/>
    <property type="match status" value="1"/>
</dbReference>
<sequence length="183" mass="20587">MTLSAAGITTGTHVHPPKVEYFDLDAKSNTDPKGYLRGVEEYRLTRHGLYMSRPVTGHPHLAHFESWLLPRHGLRVTRQSWHPGHERDYDLYLDVVEITSSGSVWKTVDLYLDLVVRTGRAVTVLDTDELLAALGQGLIEPCRAQWALETTYRAVAGISAHGHDAVRWLAAQGTVTTWRPRRP</sequence>
<keyword evidence="3" id="KW-1185">Reference proteome</keyword>
<evidence type="ECO:0000313" key="3">
    <source>
        <dbReference type="Proteomes" id="UP000639606"/>
    </source>
</evidence>
<dbReference type="RefSeq" id="WP_189223213.1">
    <property type="nucleotide sequence ID" value="NZ_BMRG01000003.1"/>
</dbReference>
<dbReference type="PIRSF" id="PIRSF012622">
    <property type="entry name" value="UCP012622"/>
    <property type="match status" value="1"/>
</dbReference>
<evidence type="ECO:0000313" key="2">
    <source>
        <dbReference type="EMBL" id="GGP50501.1"/>
    </source>
</evidence>
<dbReference type="Proteomes" id="UP000639606">
    <property type="component" value="Unassembled WGS sequence"/>
</dbReference>
<dbReference type="Pfam" id="PF04167">
    <property type="entry name" value="DUF402"/>
    <property type="match status" value="1"/>
</dbReference>